<dbReference type="NCBIfam" id="TIGR00231">
    <property type="entry name" value="small_GTP"/>
    <property type="match status" value="1"/>
</dbReference>
<keyword evidence="8" id="KW-1185">Reference proteome</keyword>
<dbReference type="FunFam" id="3.40.50.300:FF:000412">
    <property type="entry name" value="ADP-ribosylation factor 1"/>
    <property type="match status" value="1"/>
</dbReference>
<dbReference type="SMART" id="SM00177">
    <property type="entry name" value="ARF"/>
    <property type="match status" value="1"/>
</dbReference>
<dbReference type="PRINTS" id="PR00328">
    <property type="entry name" value="SAR1GTPBP"/>
</dbReference>
<evidence type="ECO:0000256" key="3">
    <source>
        <dbReference type="ARBA" id="ARBA00023134"/>
    </source>
</evidence>
<evidence type="ECO:0000256" key="1">
    <source>
        <dbReference type="ARBA" id="ARBA00010290"/>
    </source>
</evidence>
<evidence type="ECO:0000256" key="2">
    <source>
        <dbReference type="ARBA" id="ARBA00022741"/>
    </source>
</evidence>
<sequence>MGLSVSRLFLKLGNTEQTVPTVGFNVETIKYKNLVMNTWDVGGQDRIRALWRHYFSGTDALIFVVDSADEARLPEAKKELYKVINDRELTGCLLCVLANKQDLPHSMKQAELAKFLELESIQNHNWCIIPTVATDGTGLNQADFVEIVPSLFPILRRNFTKIAINDEVSIISDNWTGLAWESGTNVWLTTQFREFKAHFRVGHWNDLDRNTFSPALTQNTSVLSVVCDHDELFGRGSHQLLLEQASTSTLN</sequence>
<comment type="caution">
    <text evidence="7">The sequence shown here is derived from an EMBL/GenBank/DDBJ whole genome shotgun (WGS) entry which is preliminary data.</text>
</comment>
<keyword evidence="2 4" id="KW-0547">Nucleotide-binding</keyword>
<evidence type="ECO:0000256" key="4">
    <source>
        <dbReference type="PIRSR" id="PIRSR606689-1"/>
    </source>
</evidence>
<keyword evidence="3 4" id="KW-0342">GTP-binding</keyword>
<evidence type="ECO:0000256" key="6">
    <source>
        <dbReference type="RuleBase" id="RU003925"/>
    </source>
</evidence>
<dbReference type="SMART" id="SM00178">
    <property type="entry name" value="SAR"/>
    <property type="match status" value="1"/>
</dbReference>
<organism evidence="7 8">
    <name type="scientific">Ogataea philodendri</name>
    <dbReference type="NCBI Taxonomy" id="1378263"/>
    <lineage>
        <taxon>Eukaryota</taxon>
        <taxon>Fungi</taxon>
        <taxon>Dikarya</taxon>
        <taxon>Ascomycota</taxon>
        <taxon>Saccharomycotina</taxon>
        <taxon>Pichiomycetes</taxon>
        <taxon>Pichiales</taxon>
        <taxon>Pichiaceae</taxon>
        <taxon>Ogataea</taxon>
    </lineage>
</organism>
<dbReference type="Proteomes" id="UP000769157">
    <property type="component" value="Unassembled WGS sequence"/>
</dbReference>
<dbReference type="PANTHER" id="PTHR11711">
    <property type="entry name" value="ADP RIBOSYLATION FACTOR-RELATED"/>
    <property type="match status" value="1"/>
</dbReference>
<evidence type="ECO:0000313" key="7">
    <source>
        <dbReference type="EMBL" id="KAH3663709.1"/>
    </source>
</evidence>
<dbReference type="GO" id="GO:0005525">
    <property type="term" value="F:GTP binding"/>
    <property type="evidence" value="ECO:0007669"/>
    <property type="project" value="UniProtKB-KW"/>
</dbReference>
<dbReference type="GO" id="GO:0046872">
    <property type="term" value="F:metal ion binding"/>
    <property type="evidence" value="ECO:0007669"/>
    <property type="project" value="UniProtKB-KW"/>
</dbReference>
<comment type="similarity">
    <text evidence="1 6">Belongs to the small GTPase superfamily. Arf family.</text>
</comment>
<dbReference type="Pfam" id="PF00025">
    <property type="entry name" value="Arf"/>
    <property type="match status" value="1"/>
</dbReference>
<gene>
    <name evidence="7" type="ORF">OGAPHI_005110</name>
</gene>
<evidence type="ECO:0000313" key="8">
    <source>
        <dbReference type="Proteomes" id="UP000769157"/>
    </source>
</evidence>
<name>A0A9P8T307_9ASCO</name>
<evidence type="ECO:0008006" key="9">
    <source>
        <dbReference type="Google" id="ProtNLM"/>
    </source>
</evidence>
<keyword evidence="5" id="KW-0460">Magnesium</keyword>
<proteinExistence type="inferred from homology"/>
<dbReference type="RefSeq" id="XP_046060045.1">
    <property type="nucleotide sequence ID" value="XM_046206262.1"/>
</dbReference>
<feature type="binding site" evidence="4">
    <location>
        <begin position="99"/>
        <end position="102"/>
    </location>
    <ligand>
        <name>GTP</name>
        <dbReference type="ChEBI" id="CHEBI:37565"/>
    </ligand>
</feature>
<dbReference type="GeneID" id="70237074"/>
<accession>A0A9P8T307</accession>
<dbReference type="SUPFAM" id="SSF52540">
    <property type="entry name" value="P-loop containing nucleoside triphosphate hydrolases"/>
    <property type="match status" value="1"/>
</dbReference>
<dbReference type="EMBL" id="JAEUBE010000366">
    <property type="protein sequence ID" value="KAH3663709.1"/>
    <property type="molecule type" value="Genomic_DNA"/>
</dbReference>
<dbReference type="AlphaFoldDB" id="A0A9P8T307"/>
<reference evidence="7" key="2">
    <citation type="submission" date="2021-01" db="EMBL/GenBank/DDBJ databases">
        <authorList>
            <person name="Schikora-Tamarit M.A."/>
        </authorList>
    </citation>
    <scope>NUCLEOTIDE SEQUENCE</scope>
    <source>
        <strain evidence="7">CBS6075</strain>
    </source>
</reference>
<dbReference type="GO" id="GO:0003924">
    <property type="term" value="F:GTPase activity"/>
    <property type="evidence" value="ECO:0007669"/>
    <property type="project" value="InterPro"/>
</dbReference>
<keyword evidence="5" id="KW-0479">Metal-binding</keyword>
<dbReference type="InterPro" id="IPR027417">
    <property type="entry name" value="P-loop_NTPase"/>
</dbReference>
<dbReference type="PROSITE" id="PS51417">
    <property type="entry name" value="ARF"/>
    <property type="match status" value="1"/>
</dbReference>
<dbReference type="InterPro" id="IPR024156">
    <property type="entry name" value="Small_GTPase_ARF"/>
</dbReference>
<dbReference type="Gene3D" id="3.40.50.300">
    <property type="entry name" value="P-loop containing nucleotide triphosphate hydrolases"/>
    <property type="match status" value="1"/>
</dbReference>
<feature type="binding site" evidence="4">
    <location>
        <position position="43"/>
    </location>
    <ligand>
        <name>GTP</name>
        <dbReference type="ChEBI" id="CHEBI:37565"/>
    </ligand>
</feature>
<protein>
    <recommendedName>
        <fullName evidence="9">ADP-ribosylation factor</fullName>
    </recommendedName>
</protein>
<dbReference type="InterPro" id="IPR006689">
    <property type="entry name" value="Small_GTPase_ARF/SAR"/>
</dbReference>
<dbReference type="InterPro" id="IPR005225">
    <property type="entry name" value="Small_GTP-bd"/>
</dbReference>
<feature type="binding site" evidence="5">
    <location>
        <position position="21"/>
    </location>
    <ligand>
        <name>Mg(2+)</name>
        <dbReference type="ChEBI" id="CHEBI:18420"/>
    </ligand>
</feature>
<reference evidence="7" key="1">
    <citation type="journal article" date="2021" name="Open Biol.">
        <title>Shared evolutionary footprints suggest mitochondrial oxidative damage underlies multiple complex I losses in fungi.</title>
        <authorList>
            <person name="Schikora-Tamarit M.A."/>
            <person name="Marcet-Houben M."/>
            <person name="Nosek J."/>
            <person name="Gabaldon T."/>
        </authorList>
    </citation>
    <scope>NUCLEOTIDE SEQUENCE</scope>
    <source>
        <strain evidence="7">CBS6075</strain>
    </source>
</reference>
<evidence type="ECO:0000256" key="5">
    <source>
        <dbReference type="PIRSR" id="PIRSR606689-2"/>
    </source>
</evidence>
<dbReference type="OrthoDB" id="2011769at2759"/>
<dbReference type="GO" id="GO:0030010">
    <property type="term" value="P:establishment of cell polarity"/>
    <property type="evidence" value="ECO:0007669"/>
    <property type="project" value="UniProtKB-ARBA"/>
</dbReference>